<name>A0A173LK70_9ACTN</name>
<sequence>MADDKDLNGKNTEPASDAGRTDPAGDGATRGDSIDETRPMRKITGNENPVDAKDDTGAADTSTEADDDPWDPQVTHEPGDGEVGEGHGPAGHESEEHEELDWGERWKITRQFVSMSRSSAILMISFLLVLLLYLWVKEDPLVTVPANDPAEASETADPSATTEPTGESSATETSEAEPTGTQDASTAPTGAESAEPTAGNQGAGDSQVPTQGNTGQNGSQTGGTGDSGTNTGDGTGGTDGTGGQTGQGTQGDASGQGAEGGTAQGADTGQSAGTAESGGTGAA</sequence>
<dbReference type="RefSeq" id="WP_067474927.1">
    <property type="nucleotide sequence ID" value="NZ_CP015961.1"/>
</dbReference>
<feature type="compositionally biased region" description="Low complexity" evidence="1">
    <location>
        <begin position="264"/>
        <end position="275"/>
    </location>
</feature>
<feature type="transmembrane region" description="Helical" evidence="2">
    <location>
        <begin position="119"/>
        <end position="136"/>
    </location>
</feature>
<protein>
    <submittedName>
        <fullName evidence="3">Uncharacterized protein</fullName>
    </submittedName>
</protein>
<feature type="region of interest" description="Disordered" evidence="1">
    <location>
        <begin position="1"/>
        <end position="104"/>
    </location>
</feature>
<keyword evidence="4" id="KW-1185">Reference proteome</keyword>
<evidence type="ECO:0000313" key="4">
    <source>
        <dbReference type="Proteomes" id="UP000186104"/>
    </source>
</evidence>
<feature type="compositionally biased region" description="Low complexity" evidence="1">
    <location>
        <begin position="210"/>
        <end position="219"/>
    </location>
</feature>
<keyword evidence="2" id="KW-1133">Transmembrane helix</keyword>
<organism evidence="3 4">
    <name type="scientific">Dietzia timorensis</name>
    <dbReference type="NCBI Taxonomy" id="499555"/>
    <lineage>
        <taxon>Bacteria</taxon>
        <taxon>Bacillati</taxon>
        <taxon>Actinomycetota</taxon>
        <taxon>Actinomycetes</taxon>
        <taxon>Mycobacteriales</taxon>
        <taxon>Dietziaceae</taxon>
        <taxon>Dietzia</taxon>
    </lineage>
</organism>
<dbReference type="AlphaFoldDB" id="A0A173LK70"/>
<evidence type="ECO:0000313" key="3">
    <source>
        <dbReference type="EMBL" id="ANI91871.1"/>
    </source>
</evidence>
<feature type="region of interest" description="Disordered" evidence="1">
    <location>
        <begin position="147"/>
        <end position="283"/>
    </location>
</feature>
<keyword evidence="2" id="KW-0472">Membrane</keyword>
<reference evidence="3 4" key="1">
    <citation type="submission" date="2016-06" db="EMBL/GenBank/DDBJ databases">
        <title>Complete genome sequence of a saline-alkali tolerant type strain Dietzia timorensis ID05-A0528T.</title>
        <authorList>
            <person name="Wu X."/>
        </authorList>
    </citation>
    <scope>NUCLEOTIDE SEQUENCE [LARGE SCALE GENOMIC DNA]</scope>
    <source>
        <strain evidence="3 4">ID05-A0528</strain>
    </source>
</reference>
<gene>
    <name evidence="3" type="ORF">BJL86_1079</name>
</gene>
<accession>A0A173LK70</accession>
<feature type="compositionally biased region" description="Low complexity" evidence="1">
    <location>
        <begin position="158"/>
        <end position="181"/>
    </location>
</feature>
<keyword evidence="2" id="KW-0812">Transmembrane</keyword>
<dbReference type="EMBL" id="CP015961">
    <property type="protein sequence ID" value="ANI91871.1"/>
    <property type="molecule type" value="Genomic_DNA"/>
</dbReference>
<dbReference type="STRING" id="499555.BJL86_1079"/>
<proteinExistence type="predicted"/>
<feature type="compositionally biased region" description="Polar residues" evidence="1">
    <location>
        <begin position="198"/>
        <end position="209"/>
    </location>
</feature>
<feature type="compositionally biased region" description="Gly residues" evidence="1">
    <location>
        <begin position="220"/>
        <end position="249"/>
    </location>
</feature>
<evidence type="ECO:0000256" key="2">
    <source>
        <dbReference type="SAM" id="Phobius"/>
    </source>
</evidence>
<dbReference type="Proteomes" id="UP000186104">
    <property type="component" value="Chromosome"/>
</dbReference>
<feature type="compositionally biased region" description="Basic and acidic residues" evidence="1">
    <location>
        <begin position="90"/>
        <end position="104"/>
    </location>
</feature>
<dbReference type="KEGG" id="dtm:BJL86_1079"/>
<evidence type="ECO:0000256" key="1">
    <source>
        <dbReference type="SAM" id="MobiDB-lite"/>
    </source>
</evidence>